<evidence type="ECO:0000256" key="8">
    <source>
        <dbReference type="ARBA" id="ARBA00023163"/>
    </source>
</evidence>
<sequence>MLSPQKKTKSLRRPRAEKLPPINMSGDRCDGKYDNVASTYDPGREARFAAQLQMASSRRDLGAAPIGAAPEADDEPIGDDEVWPAIKEFFAKYGLLHPQLESYNRFLTRSIPEIIQKNTPITIGKRYVVEMTNPTIHAPCTDTGEPVYPMQCIEQNRTYRCDLSIDITVTDLQEDIVKSYSSVALCRVPLMVRSAYCNLTYRKVSNELDRAYRLRECPLDEGGYFLVKGTPKILMFQDRPVSCYNRVYVFEKRKKPRYTHYAEVRSMPGRVGRNTTVVVGMAQVDKRQDNPGRSLATVVVPYISDKTPIPLGILFRALGARDERDMLAHIYPAGPAREDLAFLTHTLEASARWRSQDDALEYIGKRGKKFEDDAARKKKRGPEPAVGAPRSAAWTARAAEAARKNAIQYSRRLLQDQFLPHIENDPDFDKKRYFLGYMVKRLADVVVRRAPPGGAAREGGAHPWACRDAPDDKDHYAGKRVTTSGVLLEVQFSKDFRRLLADVTKLCESAIAKGNVVDVKSWVTTKAVFITSSLHQCVNMGVFSGKQNGVSQNYDRFNRVAALANARKIATPINESGKVITPRQLHSSHWGICCPYATPEGKKAGLLRSLALMCRVTLGSNAAAMKEILRHDPAFAPLTGDRQAPPGGGAQKVDPKADPKAAAPKAAPKAAAPKAAAPDARARSVCALRQQQAIIENSREASSCGDAHRYTYDANYAALLRLQEPQAEPQLRAEPPPASPRGGDRRGQKANAALVKLFVNGDWIGGVRGSGAAFAQAYRARRRAGGLNPELSISHDARRREVRFCCDQGRLCRPLFVVERGALLYTRRHARALAGKKCGWDFLVDAGVVEFVDKEEEDEALVKFWPSELARLDAADKARVTHCEMHPSMIFGVSAAVIPFPDRNQAPRDSYETQMAKQAIGVPGYNFDHRVKGTYNVLHYPQQPLVQTAAARTIGLWELPAGVNIVLAVAAHKGYNQEDSLVFNKAALERGLFDISRRVVFYAEAKKDKDEQFAVPVRRARPGAAPPDRPPGPRDRVCCKIRGDTAKLDRDTCCVARGTAVRKGDILIGRVVRNNARGANPEPYKDLSLVCAEPVEGRVHRVDRGTNAAGYEYVRVVVVQTRRPVIGDKFASCHAQKGTIGQIVPQENMPFSVRDGIIPDALINPLAFPSRMTVAMLIELLLGKAVCVQTPSETVPAVRGDGTPFRDFKMKEAETVLAAHGFQAMGKERMIDGISGEMLPYAVFIGPVHYQRLKHMVDDKIHARARGTHTAITRQPKEGRLNGGGFRVGYMERDNLAGQGAAGFLRDRLLENSDDYHAWFCAVCGAPAVRSVTGDGWCTLCQSREIRRVRLPYATKLLMQESNGFGVMMRVLTAP</sequence>
<comment type="similarity">
    <text evidence="1 10">Belongs to the RNA polymerase beta chain family.</text>
</comment>
<proteinExistence type="inferred from homology"/>
<feature type="domain" description="DNA-directed RNA polymerase subunit 2 hybrid-binding" evidence="13">
    <location>
        <begin position="895"/>
        <end position="1280"/>
    </location>
</feature>
<dbReference type="Gene3D" id="3.90.1110.10">
    <property type="entry name" value="RNA polymerase Rpb2, domain 2"/>
    <property type="match status" value="1"/>
</dbReference>
<dbReference type="InterPro" id="IPR007646">
    <property type="entry name" value="RNA_pol_Rpb2_4"/>
</dbReference>
<evidence type="ECO:0000256" key="3">
    <source>
        <dbReference type="ARBA" id="ARBA00022679"/>
    </source>
</evidence>
<dbReference type="SUPFAM" id="SSF64484">
    <property type="entry name" value="beta and beta-prime subunits of DNA dependent RNA-polymerase"/>
    <property type="match status" value="1"/>
</dbReference>
<dbReference type="InterPro" id="IPR007120">
    <property type="entry name" value="DNA-dir_RNAP_su2_dom"/>
</dbReference>
<keyword evidence="3 11" id="KW-0808">Transferase</keyword>
<dbReference type="InterPro" id="IPR007642">
    <property type="entry name" value="RNA_pol_Rpb2_2"/>
</dbReference>
<dbReference type="InterPro" id="IPR007644">
    <property type="entry name" value="RNA_pol_bsu_protrusion"/>
</dbReference>
<dbReference type="GO" id="GO:0000428">
    <property type="term" value="C:DNA-directed RNA polymerase complex"/>
    <property type="evidence" value="ECO:0007669"/>
    <property type="project" value="UniProtKB-KW"/>
</dbReference>
<name>A0A481YU62_9VIRU</name>
<dbReference type="Pfam" id="PF04563">
    <property type="entry name" value="RNA_pol_Rpb2_1"/>
    <property type="match status" value="1"/>
</dbReference>
<evidence type="ECO:0000256" key="9">
    <source>
        <dbReference type="ARBA" id="ARBA00048552"/>
    </source>
</evidence>
<evidence type="ECO:0000256" key="11">
    <source>
        <dbReference type="RuleBase" id="RU363031"/>
    </source>
</evidence>
<dbReference type="InterPro" id="IPR007647">
    <property type="entry name" value="RNA_pol_Rpb2_5"/>
</dbReference>
<feature type="region of interest" description="Disordered" evidence="12">
    <location>
        <begin position="371"/>
        <end position="392"/>
    </location>
</feature>
<keyword evidence="4 11" id="KW-0548">Nucleotidyltransferase</keyword>
<reference evidence="20" key="1">
    <citation type="journal article" date="2019" name="MBio">
        <title>Virus Genomes from Deep Sea Sediments Expand the Ocean Megavirome and Support Independent Origins of Viral Gigantism.</title>
        <authorList>
            <person name="Backstrom D."/>
            <person name="Yutin N."/>
            <person name="Jorgensen S.L."/>
            <person name="Dharamshi J."/>
            <person name="Homa F."/>
            <person name="Zaremba-Niedwiedzka K."/>
            <person name="Spang A."/>
            <person name="Wolf Y.I."/>
            <person name="Koonin E.V."/>
            <person name="Ettema T.J."/>
        </authorList>
    </citation>
    <scope>NUCLEOTIDE SEQUENCE</scope>
</reference>
<dbReference type="Gene3D" id="2.40.50.150">
    <property type="match status" value="1"/>
</dbReference>
<evidence type="ECO:0000256" key="12">
    <source>
        <dbReference type="SAM" id="MobiDB-lite"/>
    </source>
</evidence>
<feature type="domain" description="RNA polymerase Rpb2" evidence="17">
    <location>
        <begin position="553"/>
        <end position="616"/>
    </location>
</feature>
<evidence type="ECO:0000259" key="13">
    <source>
        <dbReference type="Pfam" id="PF00562"/>
    </source>
</evidence>
<dbReference type="InterPro" id="IPR015712">
    <property type="entry name" value="DNA-dir_RNA_pol_su2"/>
</dbReference>
<protein>
    <recommendedName>
        <fullName evidence="11">DNA-directed RNA polymerase subunit beta</fullName>
        <ecNumber evidence="11">2.7.7.6</ecNumber>
    </recommendedName>
</protein>
<dbReference type="PROSITE" id="PS01166">
    <property type="entry name" value="RNA_POL_BETA"/>
    <property type="match status" value="1"/>
</dbReference>
<accession>A0A481YU62</accession>
<evidence type="ECO:0000259" key="16">
    <source>
        <dbReference type="Pfam" id="PF04563"/>
    </source>
</evidence>
<organism evidence="20">
    <name type="scientific">Marseillevirus LCMAC103</name>
    <dbReference type="NCBI Taxonomy" id="2506604"/>
    <lineage>
        <taxon>Viruses</taxon>
        <taxon>Varidnaviria</taxon>
        <taxon>Bamfordvirae</taxon>
        <taxon>Nucleocytoviricota</taxon>
        <taxon>Megaviricetes</taxon>
        <taxon>Pimascovirales</taxon>
        <taxon>Pimascovirales incertae sedis</taxon>
        <taxon>Marseilleviridae</taxon>
    </lineage>
</organism>
<dbReference type="EMBL" id="MK500337">
    <property type="protein sequence ID" value="QBK86843.1"/>
    <property type="molecule type" value="Genomic_DNA"/>
</dbReference>
<dbReference type="Pfam" id="PF00562">
    <property type="entry name" value="RNA_pol_Rpb2_6"/>
    <property type="match status" value="1"/>
</dbReference>
<comment type="catalytic activity">
    <reaction evidence="9 11">
        <text>RNA(n) + a ribonucleoside 5'-triphosphate = RNA(n+1) + diphosphate</text>
        <dbReference type="Rhea" id="RHEA:21248"/>
        <dbReference type="Rhea" id="RHEA-COMP:14527"/>
        <dbReference type="Rhea" id="RHEA-COMP:17342"/>
        <dbReference type="ChEBI" id="CHEBI:33019"/>
        <dbReference type="ChEBI" id="CHEBI:61557"/>
        <dbReference type="ChEBI" id="CHEBI:140395"/>
        <dbReference type="EC" id="2.7.7.6"/>
    </reaction>
</comment>
<evidence type="ECO:0000259" key="17">
    <source>
        <dbReference type="Pfam" id="PF04565"/>
    </source>
</evidence>
<dbReference type="InterPro" id="IPR007645">
    <property type="entry name" value="RNA_pol_Rpb2_3"/>
</dbReference>
<evidence type="ECO:0000256" key="4">
    <source>
        <dbReference type="ARBA" id="ARBA00022695"/>
    </source>
</evidence>
<evidence type="ECO:0000256" key="2">
    <source>
        <dbReference type="ARBA" id="ARBA00022478"/>
    </source>
</evidence>
<keyword evidence="2 11" id="KW-0240">DNA-directed RNA polymerase</keyword>
<dbReference type="Gene3D" id="3.90.1070.20">
    <property type="match status" value="1"/>
</dbReference>
<evidence type="ECO:0000259" key="19">
    <source>
        <dbReference type="Pfam" id="PF04567"/>
    </source>
</evidence>
<dbReference type="InterPro" id="IPR007121">
    <property type="entry name" value="RNA_pol_bsu_CS"/>
</dbReference>
<keyword evidence="5" id="KW-0479">Metal-binding</keyword>
<dbReference type="GO" id="GO:0003677">
    <property type="term" value="F:DNA binding"/>
    <property type="evidence" value="ECO:0007669"/>
    <property type="project" value="InterPro"/>
</dbReference>
<feature type="domain" description="RNA polymerase Rpb2" evidence="15">
    <location>
        <begin position="245"/>
        <end position="445"/>
    </location>
</feature>
<dbReference type="InterPro" id="IPR037033">
    <property type="entry name" value="DNA-dir_RNAP_su2_hyb_sf"/>
</dbReference>
<keyword evidence="6" id="KW-0863">Zinc-finger</keyword>
<comment type="function">
    <text evidence="11">DNA-dependent RNA polymerase catalyzes the transcription of DNA into RNA using the four ribonucleoside triphosphates as substrates.</text>
</comment>
<feature type="compositionally biased region" description="Low complexity" evidence="12">
    <location>
        <begin position="660"/>
        <end position="676"/>
    </location>
</feature>
<dbReference type="InterPro" id="IPR037034">
    <property type="entry name" value="RNA_pol_Rpb2_2_sf"/>
</dbReference>
<dbReference type="InterPro" id="IPR007641">
    <property type="entry name" value="RNA_pol_Rpb2_7"/>
</dbReference>
<feature type="domain" description="RNA polymerase Rpb2" evidence="14">
    <location>
        <begin position="1284"/>
        <end position="1372"/>
    </location>
</feature>
<dbReference type="Gene3D" id="3.90.1800.10">
    <property type="entry name" value="RNA polymerase alpha subunit dimerisation domain"/>
    <property type="match status" value="1"/>
</dbReference>
<dbReference type="Pfam" id="PF04566">
    <property type="entry name" value="RNA_pol_Rpb2_4"/>
    <property type="match status" value="1"/>
</dbReference>
<dbReference type="GO" id="GO:0008270">
    <property type="term" value="F:zinc ion binding"/>
    <property type="evidence" value="ECO:0007669"/>
    <property type="project" value="UniProtKB-KW"/>
</dbReference>
<evidence type="ECO:0000256" key="10">
    <source>
        <dbReference type="RuleBase" id="RU000434"/>
    </source>
</evidence>
<evidence type="ECO:0000259" key="14">
    <source>
        <dbReference type="Pfam" id="PF04560"/>
    </source>
</evidence>
<feature type="region of interest" description="Disordered" evidence="12">
    <location>
        <begin position="727"/>
        <end position="747"/>
    </location>
</feature>
<dbReference type="GO" id="GO:0006351">
    <property type="term" value="P:DNA-templated transcription"/>
    <property type="evidence" value="ECO:0007669"/>
    <property type="project" value="InterPro"/>
</dbReference>
<dbReference type="CDD" id="cd00653">
    <property type="entry name" value="RNA_pol_B_RPB2"/>
    <property type="match status" value="1"/>
</dbReference>
<dbReference type="EC" id="2.7.7.6" evidence="11"/>
<dbReference type="Gene3D" id="3.90.1100.10">
    <property type="match status" value="2"/>
</dbReference>
<dbReference type="Pfam" id="PF04560">
    <property type="entry name" value="RNA_pol_Rpb2_7"/>
    <property type="match status" value="1"/>
</dbReference>
<feature type="region of interest" description="Disordered" evidence="12">
    <location>
        <begin position="1"/>
        <end position="36"/>
    </location>
</feature>
<evidence type="ECO:0000256" key="6">
    <source>
        <dbReference type="ARBA" id="ARBA00022771"/>
    </source>
</evidence>
<evidence type="ECO:0000259" key="15">
    <source>
        <dbReference type="Pfam" id="PF04561"/>
    </source>
</evidence>
<feature type="compositionally biased region" description="Basic residues" evidence="12">
    <location>
        <begin position="1"/>
        <end position="15"/>
    </location>
</feature>
<evidence type="ECO:0000256" key="1">
    <source>
        <dbReference type="ARBA" id="ARBA00006835"/>
    </source>
</evidence>
<keyword evidence="7" id="KW-0862">Zinc</keyword>
<feature type="domain" description="RNA polymerase Rpb2" evidence="19">
    <location>
        <begin position="840"/>
        <end position="887"/>
    </location>
</feature>
<feature type="region of interest" description="Disordered" evidence="12">
    <location>
        <begin position="636"/>
        <end position="676"/>
    </location>
</feature>
<evidence type="ECO:0000313" key="20">
    <source>
        <dbReference type="EMBL" id="QBK86843.1"/>
    </source>
</evidence>
<feature type="domain" description="RNA polymerase beta subunit protrusion" evidence="16">
    <location>
        <begin position="94"/>
        <end position="527"/>
    </location>
</feature>
<dbReference type="GO" id="GO:0003899">
    <property type="term" value="F:DNA-directed RNA polymerase activity"/>
    <property type="evidence" value="ECO:0007669"/>
    <property type="project" value="UniProtKB-EC"/>
</dbReference>
<dbReference type="GO" id="GO:0032549">
    <property type="term" value="F:ribonucleoside binding"/>
    <property type="evidence" value="ECO:0007669"/>
    <property type="project" value="InterPro"/>
</dbReference>
<dbReference type="Pfam" id="PF04567">
    <property type="entry name" value="RNA_pol_Rpb2_5"/>
    <property type="match status" value="1"/>
</dbReference>
<dbReference type="Pfam" id="PF04565">
    <property type="entry name" value="RNA_pol_Rpb2_3"/>
    <property type="match status" value="1"/>
</dbReference>
<dbReference type="Pfam" id="PF04561">
    <property type="entry name" value="RNA_pol_Rpb2_2"/>
    <property type="match status" value="1"/>
</dbReference>
<dbReference type="Gene3D" id="2.40.270.10">
    <property type="entry name" value="DNA-directed RNA polymerase, subunit 2, domain 6"/>
    <property type="match status" value="1"/>
</dbReference>
<keyword evidence="8 11" id="KW-0804">Transcription</keyword>
<evidence type="ECO:0000256" key="7">
    <source>
        <dbReference type="ARBA" id="ARBA00022833"/>
    </source>
</evidence>
<evidence type="ECO:0000259" key="18">
    <source>
        <dbReference type="Pfam" id="PF04566"/>
    </source>
</evidence>
<dbReference type="PANTHER" id="PTHR20856">
    <property type="entry name" value="DNA-DIRECTED RNA POLYMERASE I SUBUNIT 2"/>
    <property type="match status" value="1"/>
</dbReference>
<gene>
    <name evidence="20" type="ORF">LCMAC103_01810</name>
</gene>
<dbReference type="InterPro" id="IPR014724">
    <property type="entry name" value="RNA_pol_RPB2_OB-fold"/>
</dbReference>
<evidence type="ECO:0000256" key="5">
    <source>
        <dbReference type="ARBA" id="ARBA00022723"/>
    </source>
</evidence>
<feature type="domain" description="RNA polymerase Rpb2" evidence="18">
    <location>
        <begin position="758"/>
        <end position="819"/>
    </location>
</feature>